<dbReference type="InterPro" id="IPR006553">
    <property type="entry name" value="Leu-rich_rpt_Cys-con_subtyp"/>
</dbReference>
<evidence type="ECO:0000313" key="1">
    <source>
        <dbReference type="EMBL" id="MED6108380.1"/>
    </source>
</evidence>
<dbReference type="Proteomes" id="UP001341840">
    <property type="component" value="Unassembled WGS sequence"/>
</dbReference>
<gene>
    <name evidence="1" type="primary">EBF2_2</name>
    <name evidence="1" type="ORF">PIB30_023296</name>
</gene>
<dbReference type="PANTHER" id="PTHR13318">
    <property type="entry name" value="PARTNER OF PAIRED, ISOFORM B-RELATED"/>
    <property type="match status" value="1"/>
</dbReference>
<dbReference type="EMBL" id="JASCZI010000081">
    <property type="protein sequence ID" value="MED6108380.1"/>
    <property type="molecule type" value="Genomic_DNA"/>
</dbReference>
<dbReference type="InterPro" id="IPR032675">
    <property type="entry name" value="LRR_dom_sf"/>
</dbReference>
<protein>
    <submittedName>
        <fullName evidence="1">Transcription factor COE2</fullName>
    </submittedName>
</protein>
<dbReference type="SUPFAM" id="SSF52047">
    <property type="entry name" value="RNI-like"/>
    <property type="match status" value="1"/>
</dbReference>
<dbReference type="Gene3D" id="3.80.10.10">
    <property type="entry name" value="Ribonuclease Inhibitor"/>
    <property type="match status" value="1"/>
</dbReference>
<accession>A0ABU6Q9W5</accession>
<reference evidence="1 2" key="1">
    <citation type="journal article" date="2023" name="Plants (Basel)">
        <title>Bridging the Gap: Combining Genomics and Transcriptomics Approaches to Understand Stylosanthes scabra, an Orphan Legume from the Brazilian Caatinga.</title>
        <authorList>
            <person name="Ferreira-Neto J.R.C."/>
            <person name="da Silva M.D."/>
            <person name="Binneck E."/>
            <person name="de Melo N.F."/>
            <person name="da Silva R.H."/>
            <person name="de Melo A.L.T.M."/>
            <person name="Pandolfi V."/>
            <person name="Bustamante F.O."/>
            <person name="Brasileiro-Vidal A.C."/>
            <person name="Benko-Iseppon A.M."/>
        </authorList>
    </citation>
    <scope>NUCLEOTIDE SEQUENCE [LARGE SCALE GENOMIC DNA]</scope>
    <source>
        <tissue evidence="1">Leaves</tissue>
    </source>
</reference>
<sequence length="137" mass="14725">MLVTHSATEIADVDINGTHVLVTGSLFLQFSLNLPYHPRITDATIEAIGKGCPNIRSFHLSKCAFVSKNGNANLAVFGRLCPQLKHVELTGLEAIIDAGLLPMLESSEAGLVKVNLSGCLNLIESNHVLGQFTWLDS</sequence>
<comment type="caution">
    <text evidence="1">The sequence shown here is derived from an EMBL/GenBank/DDBJ whole genome shotgun (WGS) entry which is preliminary data.</text>
</comment>
<evidence type="ECO:0000313" key="2">
    <source>
        <dbReference type="Proteomes" id="UP001341840"/>
    </source>
</evidence>
<name>A0ABU6Q9W5_9FABA</name>
<proteinExistence type="predicted"/>
<keyword evidence="2" id="KW-1185">Reference proteome</keyword>
<dbReference type="SMART" id="SM00367">
    <property type="entry name" value="LRR_CC"/>
    <property type="match status" value="3"/>
</dbReference>
<organism evidence="1 2">
    <name type="scientific">Stylosanthes scabra</name>
    <dbReference type="NCBI Taxonomy" id="79078"/>
    <lineage>
        <taxon>Eukaryota</taxon>
        <taxon>Viridiplantae</taxon>
        <taxon>Streptophyta</taxon>
        <taxon>Embryophyta</taxon>
        <taxon>Tracheophyta</taxon>
        <taxon>Spermatophyta</taxon>
        <taxon>Magnoliopsida</taxon>
        <taxon>eudicotyledons</taxon>
        <taxon>Gunneridae</taxon>
        <taxon>Pentapetalae</taxon>
        <taxon>rosids</taxon>
        <taxon>fabids</taxon>
        <taxon>Fabales</taxon>
        <taxon>Fabaceae</taxon>
        <taxon>Papilionoideae</taxon>
        <taxon>50 kb inversion clade</taxon>
        <taxon>dalbergioids sensu lato</taxon>
        <taxon>Dalbergieae</taxon>
        <taxon>Pterocarpus clade</taxon>
        <taxon>Stylosanthes</taxon>
    </lineage>
</organism>